<keyword evidence="3" id="KW-1185">Reference proteome</keyword>
<organism evidence="2 3">
    <name type="scientific">Dichanthelium oligosanthes</name>
    <dbReference type="NCBI Taxonomy" id="888268"/>
    <lineage>
        <taxon>Eukaryota</taxon>
        <taxon>Viridiplantae</taxon>
        <taxon>Streptophyta</taxon>
        <taxon>Embryophyta</taxon>
        <taxon>Tracheophyta</taxon>
        <taxon>Spermatophyta</taxon>
        <taxon>Magnoliopsida</taxon>
        <taxon>Liliopsida</taxon>
        <taxon>Poales</taxon>
        <taxon>Poaceae</taxon>
        <taxon>PACMAD clade</taxon>
        <taxon>Panicoideae</taxon>
        <taxon>Panicodae</taxon>
        <taxon>Paniceae</taxon>
        <taxon>Dichantheliinae</taxon>
        <taxon>Dichanthelium</taxon>
    </lineage>
</organism>
<dbReference type="Proteomes" id="UP000095767">
    <property type="component" value="Unassembled WGS sequence"/>
</dbReference>
<gene>
    <name evidence="2" type="ORF">BAE44_0010215</name>
</gene>
<dbReference type="AlphaFoldDB" id="A0A1E5VUG8"/>
<evidence type="ECO:0000313" key="3">
    <source>
        <dbReference type="Proteomes" id="UP000095767"/>
    </source>
</evidence>
<feature type="region of interest" description="Disordered" evidence="1">
    <location>
        <begin position="1"/>
        <end position="106"/>
    </location>
</feature>
<name>A0A1E5VUG8_9POAL</name>
<comment type="caution">
    <text evidence="2">The sequence shown here is derived from an EMBL/GenBank/DDBJ whole genome shotgun (WGS) entry which is preliminary data.</text>
</comment>
<feature type="compositionally biased region" description="Basic residues" evidence="1">
    <location>
        <begin position="21"/>
        <end position="35"/>
    </location>
</feature>
<accession>A0A1E5VUG8</accession>
<protein>
    <submittedName>
        <fullName evidence="2">Uncharacterized protein</fullName>
    </submittedName>
</protein>
<proteinExistence type="predicted"/>
<sequence>METRRHQQRSRSARGPPPAPPHHHHQGFHPRHHRQQNPILSPAAAASSFVARPRHHRPLMEDDALSTLMDIDDSPLGASGAGFLDEEDGEGEMFLAPHRGGRGGEVRGPLPFSGFYNSFDGADFDDADLA</sequence>
<dbReference type="OrthoDB" id="688180at2759"/>
<feature type="compositionally biased region" description="Basic residues" evidence="1">
    <location>
        <begin position="1"/>
        <end position="12"/>
    </location>
</feature>
<dbReference type="EMBL" id="LWDX02029114">
    <property type="protein sequence ID" value="OEL28766.1"/>
    <property type="molecule type" value="Genomic_DNA"/>
</dbReference>
<evidence type="ECO:0000313" key="2">
    <source>
        <dbReference type="EMBL" id="OEL28766.1"/>
    </source>
</evidence>
<evidence type="ECO:0000256" key="1">
    <source>
        <dbReference type="SAM" id="MobiDB-lite"/>
    </source>
</evidence>
<reference evidence="2 3" key="1">
    <citation type="submission" date="2016-09" db="EMBL/GenBank/DDBJ databases">
        <title>The draft genome of Dichanthelium oligosanthes: A C3 panicoid grass species.</title>
        <authorList>
            <person name="Studer A.J."/>
            <person name="Schnable J.C."/>
            <person name="Brutnell T.P."/>
        </authorList>
    </citation>
    <scope>NUCLEOTIDE SEQUENCE [LARGE SCALE GENOMIC DNA]</scope>
    <source>
        <strain evidence="3">cv. Kellogg 1175</strain>
        <tissue evidence="2">Leaf</tissue>
    </source>
</reference>